<feature type="transmembrane region" description="Helical" evidence="1">
    <location>
        <begin position="91"/>
        <end position="112"/>
    </location>
</feature>
<reference evidence="3" key="1">
    <citation type="submission" date="2018-08" db="EMBL/GenBank/DDBJ databases">
        <authorList>
            <person name="Grouzdev D.S."/>
            <person name="Krutkina M.S."/>
        </authorList>
    </citation>
    <scope>NUCLEOTIDE SEQUENCE [LARGE SCALE GENOMIC DNA]</scope>
    <source>
        <strain evidence="3">4-11</strain>
    </source>
</reference>
<evidence type="ECO:0000313" key="2">
    <source>
        <dbReference type="EMBL" id="RFU94462.1"/>
    </source>
</evidence>
<reference evidence="2 3" key="2">
    <citation type="submission" date="2018-09" db="EMBL/GenBank/DDBJ databases">
        <title>Genome of Sphaerochaeta halotolerans strain 4-11.</title>
        <authorList>
            <person name="Nazina T.N."/>
            <person name="Sokolova D.S."/>
        </authorList>
    </citation>
    <scope>NUCLEOTIDE SEQUENCE [LARGE SCALE GENOMIC DNA]</scope>
    <source>
        <strain evidence="2 3">4-11</strain>
    </source>
</reference>
<feature type="transmembrane region" description="Helical" evidence="1">
    <location>
        <begin position="178"/>
        <end position="198"/>
    </location>
</feature>
<accession>A0A372MFB4</accession>
<organism evidence="2 3">
    <name type="scientific">Sphaerochaeta halotolerans</name>
    <dbReference type="NCBI Taxonomy" id="2293840"/>
    <lineage>
        <taxon>Bacteria</taxon>
        <taxon>Pseudomonadati</taxon>
        <taxon>Spirochaetota</taxon>
        <taxon>Spirochaetia</taxon>
        <taxon>Spirochaetales</taxon>
        <taxon>Sphaerochaetaceae</taxon>
        <taxon>Sphaerochaeta</taxon>
    </lineage>
</organism>
<proteinExistence type="predicted"/>
<dbReference type="RefSeq" id="WP_117330800.1">
    <property type="nucleotide sequence ID" value="NZ_QUWK01000009.1"/>
</dbReference>
<gene>
    <name evidence="2" type="ORF">DYP60_09700</name>
</gene>
<dbReference type="PANTHER" id="PTHR31303:SF1">
    <property type="entry name" value="CTP-DEPENDENT DIACYLGLYCEROL KINASE 1"/>
    <property type="match status" value="1"/>
</dbReference>
<feature type="transmembrane region" description="Helical" evidence="1">
    <location>
        <begin position="150"/>
        <end position="172"/>
    </location>
</feature>
<keyword evidence="1" id="KW-0472">Membrane</keyword>
<keyword evidence="1" id="KW-1133">Transmembrane helix</keyword>
<dbReference type="PANTHER" id="PTHR31303">
    <property type="entry name" value="CTP-DEPENDENT DIACYLGLYCEROL KINASE 1"/>
    <property type="match status" value="1"/>
</dbReference>
<evidence type="ECO:0000256" key="1">
    <source>
        <dbReference type="SAM" id="Phobius"/>
    </source>
</evidence>
<feature type="transmembrane region" description="Helical" evidence="1">
    <location>
        <begin position="59"/>
        <end position="79"/>
    </location>
</feature>
<dbReference type="Proteomes" id="UP000264002">
    <property type="component" value="Unassembled WGS sequence"/>
</dbReference>
<comment type="caution">
    <text evidence="2">The sequence shown here is derived from an EMBL/GenBank/DDBJ whole genome shotgun (WGS) entry which is preliminary data.</text>
</comment>
<evidence type="ECO:0008006" key="4">
    <source>
        <dbReference type="Google" id="ProtNLM"/>
    </source>
</evidence>
<feature type="transmembrane region" description="Helical" evidence="1">
    <location>
        <begin position="118"/>
        <end position="138"/>
    </location>
</feature>
<evidence type="ECO:0000313" key="3">
    <source>
        <dbReference type="Proteomes" id="UP000264002"/>
    </source>
</evidence>
<keyword evidence="1" id="KW-0812">Transmembrane</keyword>
<dbReference type="InterPro" id="IPR037997">
    <property type="entry name" value="Dgk1-like"/>
</dbReference>
<protein>
    <recommendedName>
        <fullName evidence="4">Phosphatidate cytidylyltransferase</fullName>
    </recommendedName>
</protein>
<keyword evidence="3" id="KW-1185">Reference proteome</keyword>
<dbReference type="EMBL" id="QUWK01000009">
    <property type="protein sequence ID" value="RFU94462.1"/>
    <property type="molecule type" value="Genomic_DNA"/>
</dbReference>
<dbReference type="GO" id="GO:0004143">
    <property type="term" value="F:ATP-dependent diacylglycerol kinase activity"/>
    <property type="evidence" value="ECO:0007669"/>
    <property type="project" value="InterPro"/>
</dbReference>
<sequence length="222" mass="23776">MNILGLILTFAFLLVVIGIGLLMSRSDRFSAEFVRKFIHIGVSNWWFILIATFDTLSYALVGPIVFIIANGAAVITGAADVLGIKDKVRNLGLVYFPISLLLLVLIGFNGMLPMWACGIGAMTMGYGDGLAAVIGKHYGKKKIHGGKSFIGTAVMFVVTLLVIIGFSVGYQIDSLWSLSWWIGLVVVALVSTAIEAFTPFGLDNITVPLGTAVLAYLMLGVL</sequence>
<name>A0A372MFB4_9SPIR</name>
<feature type="transmembrane region" description="Helical" evidence="1">
    <location>
        <begin position="6"/>
        <end position="24"/>
    </location>
</feature>
<dbReference type="AlphaFoldDB" id="A0A372MFB4"/>